<keyword evidence="1" id="KW-0833">Ubl conjugation pathway</keyword>
<evidence type="ECO:0000259" key="5">
    <source>
        <dbReference type="PROSITE" id="PS51649"/>
    </source>
</evidence>
<sequence length="552" mass="62210">MQDMLKIHVNGDYTFFLNQKIITAYSGKIKKMMIKQNKINNSVIRIDNFPGGVNGFELISRFCYNHGKTPITPSNISVLHCSAIFLEMNEKISPYNLLQQTETFLEGLFYWSWSDILVSLKSCELFISSAESSGILEKLISSLLVKISQNSDINVTTHSSSSPASSYSSPDTVTTGFRFGSSSSKTTPDNSSAIKPASSSSNGTTSTSKPWWFDEFTILSPKIIEKIIKTMGFWRNDNNNLVITKFLLHYLKAAKNGNGFSGIAETVVYGVVSMGRKAFSCRGVFWVLRVVSGLGLSKNCREELERLIGGMLEEAKLDDLLVPGTSTTNNSGDVYDVDLVLRLIRVFVMNDEITIQKLKRVGRLIDKYMGEISPDQNLKVAKFLAVAESLPDCARDCFDGVYRAIEIYLEAHPTLSVEEKSRLCKCLNYEKLTLEACKDLAKNIRVPPRVSIQALISQQASKFPIKTTLQDDLIQTETQMMILYPKKQASDTEKFRESTAEKDELKLNLQRMQWRVMELEKSCREMKNQMSEIKMKNQVIISSPVRTLTKLF</sequence>
<evidence type="ECO:0000256" key="3">
    <source>
        <dbReference type="SAM" id="Coils"/>
    </source>
</evidence>
<proteinExistence type="inferred from homology"/>
<dbReference type="PANTHER" id="PTHR32370">
    <property type="entry name" value="OS12G0117600 PROTEIN"/>
    <property type="match status" value="1"/>
</dbReference>
<evidence type="ECO:0000256" key="4">
    <source>
        <dbReference type="SAM" id="MobiDB-lite"/>
    </source>
</evidence>
<dbReference type="AlphaFoldDB" id="A0AA41VBY5"/>
<comment type="caution">
    <text evidence="6">The sequence shown here is derived from an EMBL/GenBank/DDBJ whole genome shotgun (WGS) entry which is preliminary data.</text>
</comment>
<evidence type="ECO:0000256" key="2">
    <source>
        <dbReference type="PROSITE-ProRule" id="PRU00982"/>
    </source>
</evidence>
<feature type="compositionally biased region" description="Low complexity" evidence="4">
    <location>
        <begin position="181"/>
        <end position="207"/>
    </location>
</feature>
<keyword evidence="7" id="KW-1185">Reference proteome</keyword>
<evidence type="ECO:0000256" key="1">
    <source>
        <dbReference type="ARBA" id="ARBA00022786"/>
    </source>
</evidence>
<feature type="coiled-coil region" evidence="3">
    <location>
        <begin position="502"/>
        <end position="536"/>
    </location>
</feature>
<dbReference type="PROSITE" id="PS51649">
    <property type="entry name" value="NPH3"/>
    <property type="match status" value="1"/>
</dbReference>
<gene>
    <name evidence="6" type="ORF">MKW94_000828</name>
</gene>
<keyword evidence="3" id="KW-0175">Coiled coil</keyword>
<reference evidence="6" key="1">
    <citation type="submission" date="2022-03" db="EMBL/GenBank/DDBJ databases">
        <title>A functionally conserved STORR gene fusion in Papaver species that diverged 16.8 million years ago.</title>
        <authorList>
            <person name="Catania T."/>
        </authorList>
    </citation>
    <scope>NUCLEOTIDE SEQUENCE</scope>
    <source>
        <strain evidence="6">S-191538</strain>
    </source>
</reference>
<dbReference type="InterPro" id="IPR027356">
    <property type="entry name" value="NPH3_dom"/>
</dbReference>
<accession>A0AA41VBY5</accession>
<comment type="similarity">
    <text evidence="2">Belongs to the NPH3 family.</text>
</comment>
<dbReference type="EMBL" id="JAJJMA010164338">
    <property type="protein sequence ID" value="MCL7036108.1"/>
    <property type="molecule type" value="Genomic_DNA"/>
</dbReference>
<feature type="region of interest" description="Disordered" evidence="4">
    <location>
        <begin position="179"/>
        <end position="207"/>
    </location>
</feature>
<protein>
    <recommendedName>
        <fullName evidence="5">NPH3 domain-containing protein</fullName>
    </recommendedName>
</protein>
<evidence type="ECO:0000313" key="7">
    <source>
        <dbReference type="Proteomes" id="UP001177140"/>
    </source>
</evidence>
<name>A0AA41VBY5_PAPNU</name>
<dbReference type="Proteomes" id="UP001177140">
    <property type="component" value="Unassembled WGS sequence"/>
</dbReference>
<organism evidence="6 7">
    <name type="scientific">Papaver nudicaule</name>
    <name type="common">Iceland poppy</name>
    <dbReference type="NCBI Taxonomy" id="74823"/>
    <lineage>
        <taxon>Eukaryota</taxon>
        <taxon>Viridiplantae</taxon>
        <taxon>Streptophyta</taxon>
        <taxon>Embryophyta</taxon>
        <taxon>Tracheophyta</taxon>
        <taxon>Spermatophyta</taxon>
        <taxon>Magnoliopsida</taxon>
        <taxon>Ranunculales</taxon>
        <taxon>Papaveraceae</taxon>
        <taxon>Papaveroideae</taxon>
        <taxon>Papaver</taxon>
    </lineage>
</organism>
<feature type="domain" description="NPH3" evidence="5">
    <location>
        <begin position="210"/>
        <end position="461"/>
    </location>
</feature>
<dbReference type="Pfam" id="PF03000">
    <property type="entry name" value="NPH3"/>
    <property type="match status" value="1"/>
</dbReference>
<dbReference type="InterPro" id="IPR043454">
    <property type="entry name" value="NPH3/RPT2-like"/>
</dbReference>
<evidence type="ECO:0000313" key="6">
    <source>
        <dbReference type="EMBL" id="MCL7036108.1"/>
    </source>
</evidence>